<protein>
    <submittedName>
        <fullName evidence="4">Uncharacterized protein</fullName>
    </submittedName>
</protein>
<proteinExistence type="predicted"/>
<keyword evidence="2" id="KW-1133">Transmembrane helix</keyword>
<evidence type="ECO:0000256" key="1">
    <source>
        <dbReference type="SAM" id="MobiDB-lite"/>
    </source>
</evidence>
<dbReference type="RefSeq" id="XP_029221580.1">
    <property type="nucleotide sequence ID" value="XM_029362615.1"/>
</dbReference>
<feature type="transmembrane region" description="Helical" evidence="2">
    <location>
        <begin position="477"/>
        <end position="495"/>
    </location>
</feature>
<dbReference type="EMBL" id="NWUJ01000002">
    <property type="protein sequence ID" value="PFH37571.1"/>
    <property type="molecule type" value="Genomic_DNA"/>
</dbReference>
<keyword evidence="2" id="KW-0812">Transmembrane</keyword>
<feature type="region of interest" description="Disordered" evidence="1">
    <location>
        <begin position="142"/>
        <end position="276"/>
    </location>
</feature>
<evidence type="ECO:0000256" key="2">
    <source>
        <dbReference type="SAM" id="Phobius"/>
    </source>
</evidence>
<evidence type="ECO:0000313" key="5">
    <source>
        <dbReference type="Proteomes" id="UP000224006"/>
    </source>
</evidence>
<evidence type="ECO:0000313" key="4">
    <source>
        <dbReference type="EMBL" id="PFH37571.1"/>
    </source>
</evidence>
<feature type="compositionally biased region" description="Basic and acidic residues" evidence="1">
    <location>
        <begin position="289"/>
        <end position="307"/>
    </location>
</feature>
<dbReference type="AlphaFoldDB" id="A0A2A9MMD2"/>
<feature type="compositionally biased region" description="Basic and acidic residues" evidence="1">
    <location>
        <begin position="188"/>
        <end position="203"/>
    </location>
</feature>
<feature type="compositionally biased region" description="Basic and acidic residues" evidence="1">
    <location>
        <begin position="316"/>
        <end position="334"/>
    </location>
</feature>
<dbReference type="GeneID" id="40309010"/>
<dbReference type="OrthoDB" id="342233at2759"/>
<dbReference type="VEuPathDB" id="ToxoDB:BESB_040290"/>
<reference evidence="4 5" key="1">
    <citation type="submission" date="2017-09" db="EMBL/GenBank/DDBJ databases">
        <title>Genome sequencing of Besnoitia besnoiti strain Bb-Ger1.</title>
        <authorList>
            <person name="Schares G."/>
            <person name="Venepally P."/>
            <person name="Lorenzi H.A."/>
        </authorList>
    </citation>
    <scope>NUCLEOTIDE SEQUENCE [LARGE SCALE GENOMIC DNA]</scope>
    <source>
        <strain evidence="4 5">Bb-Ger1</strain>
    </source>
</reference>
<feature type="signal peptide" evidence="3">
    <location>
        <begin position="1"/>
        <end position="18"/>
    </location>
</feature>
<comment type="caution">
    <text evidence="4">The sequence shown here is derived from an EMBL/GenBank/DDBJ whole genome shotgun (WGS) entry which is preliminary data.</text>
</comment>
<name>A0A2A9MMD2_BESBE</name>
<organism evidence="4 5">
    <name type="scientific">Besnoitia besnoiti</name>
    <name type="common">Apicomplexan protozoan</name>
    <dbReference type="NCBI Taxonomy" id="94643"/>
    <lineage>
        <taxon>Eukaryota</taxon>
        <taxon>Sar</taxon>
        <taxon>Alveolata</taxon>
        <taxon>Apicomplexa</taxon>
        <taxon>Conoidasida</taxon>
        <taxon>Coccidia</taxon>
        <taxon>Eucoccidiorida</taxon>
        <taxon>Eimeriorina</taxon>
        <taxon>Sarcocystidae</taxon>
        <taxon>Besnoitia</taxon>
    </lineage>
</organism>
<dbReference type="Proteomes" id="UP000224006">
    <property type="component" value="Chromosome II"/>
</dbReference>
<feature type="compositionally biased region" description="Basic and acidic residues" evidence="1">
    <location>
        <begin position="221"/>
        <end position="231"/>
    </location>
</feature>
<evidence type="ECO:0000256" key="3">
    <source>
        <dbReference type="SAM" id="SignalP"/>
    </source>
</evidence>
<sequence length="496" mass="53413">MKLLTSAAVILFLLFAPADNFSAVADRRNLRRWPRSGVLDARSFSELRHWRSSSGASSAGGCSLDLFTHDGASTSAKTKVKSRRETEQFVEQVFQRRRTAARRCASGQENECETPDKPIWEALGLQQPEPCPKIQTFHLEAACDGEPGTPPAPPHETSQGTTGRAEAITPHLPHQSGSENSSHPAAGVEREPAAEEGHGEPEQLGRQQSDLPATAPHAYSRGKDREAETHEAGSFGGDESSRDGDSTADSHPPGSHVSEVVSHSEMPHSGGDSEQHRMDNAVHERADVHGHTDATEHTSGEGADHPYGEAPESDGEAQHHESKAGDRGHAHEAMQADALHDDDEKEHSEEGVGGEQNPIVDGSRSHVPENPQAFAEVGAQNIFAAIKDIFGNGVDITNPQNFEGGNQGSYFDFMYPQSTDYPWACVCDESQYKRWEANETKAVPCRNQVDMSAQGITAACNPKNHKLNDADRHGGSLLLSVGVPALATVGILLLAR</sequence>
<feature type="compositionally biased region" description="Low complexity" evidence="1">
    <location>
        <begin position="250"/>
        <end position="269"/>
    </location>
</feature>
<keyword evidence="5" id="KW-1185">Reference proteome</keyword>
<keyword evidence="3" id="KW-0732">Signal</keyword>
<gene>
    <name evidence="4" type="ORF">BESB_040290</name>
</gene>
<keyword evidence="2" id="KW-0472">Membrane</keyword>
<feature type="region of interest" description="Disordered" evidence="1">
    <location>
        <begin position="289"/>
        <end position="368"/>
    </location>
</feature>
<accession>A0A2A9MMD2</accession>
<dbReference type="KEGG" id="bbes:BESB_040290"/>
<feature type="chain" id="PRO_5012337646" evidence="3">
    <location>
        <begin position="19"/>
        <end position="496"/>
    </location>
</feature>